<keyword evidence="3" id="KW-1185">Reference proteome</keyword>
<keyword evidence="1" id="KW-0472">Membrane</keyword>
<name>A0A7G7MKH0_9PSEU</name>
<keyword evidence="1" id="KW-0812">Transmembrane</keyword>
<dbReference type="AlphaFoldDB" id="A0A7G7MKH0"/>
<gene>
    <name evidence="2" type="ORF">H6H00_04585</name>
</gene>
<evidence type="ECO:0000256" key="1">
    <source>
        <dbReference type="SAM" id="Phobius"/>
    </source>
</evidence>
<keyword evidence="1" id="KW-1133">Transmembrane helix</keyword>
<organism evidence="2 3">
    <name type="scientific">Pseudonocardia petroleophila</name>
    <dbReference type="NCBI Taxonomy" id="37331"/>
    <lineage>
        <taxon>Bacteria</taxon>
        <taxon>Bacillati</taxon>
        <taxon>Actinomycetota</taxon>
        <taxon>Actinomycetes</taxon>
        <taxon>Pseudonocardiales</taxon>
        <taxon>Pseudonocardiaceae</taxon>
        <taxon>Pseudonocardia</taxon>
    </lineage>
</organism>
<dbReference type="EMBL" id="CP060131">
    <property type="protein sequence ID" value="QNG53281.1"/>
    <property type="molecule type" value="Genomic_DNA"/>
</dbReference>
<protein>
    <submittedName>
        <fullName evidence="2">Uncharacterized protein</fullName>
    </submittedName>
</protein>
<accession>A0A7G7MKH0</accession>
<sequence length="64" mass="6894">MDTTRMGRQGLSGWRMRVGGPVSQQVARRTGVAPETVQAVLGAAFFLSSAWYVAATIAAIVRER</sequence>
<feature type="transmembrane region" description="Helical" evidence="1">
    <location>
        <begin position="39"/>
        <end position="61"/>
    </location>
</feature>
<evidence type="ECO:0000313" key="2">
    <source>
        <dbReference type="EMBL" id="QNG53281.1"/>
    </source>
</evidence>
<dbReference type="Proteomes" id="UP000515728">
    <property type="component" value="Chromosome"/>
</dbReference>
<reference evidence="2 3" key="1">
    <citation type="submission" date="2020-08" db="EMBL/GenBank/DDBJ databases">
        <authorList>
            <person name="Mo P."/>
        </authorList>
    </citation>
    <scope>NUCLEOTIDE SEQUENCE [LARGE SCALE GENOMIC DNA]</scope>
    <source>
        <strain evidence="2 3">CGMCC 4.1532</strain>
    </source>
</reference>
<proteinExistence type="predicted"/>
<evidence type="ECO:0000313" key="3">
    <source>
        <dbReference type="Proteomes" id="UP000515728"/>
    </source>
</evidence>
<dbReference type="KEGG" id="ppel:H6H00_04585"/>
<dbReference type="RefSeq" id="WP_185720109.1">
    <property type="nucleotide sequence ID" value="NZ_BAAAWI010000001.1"/>
</dbReference>